<gene>
    <name evidence="2" type="ORF">IPP15_05810</name>
</gene>
<feature type="chain" id="PRO_5038833246" evidence="1">
    <location>
        <begin position="25"/>
        <end position="296"/>
    </location>
</feature>
<comment type="caution">
    <text evidence="2">The sequence shown here is derived from an EMBL/GenBank/DDBJ whole genome shotgun (WGS) entry which is preliminary data.</text>
</comment>
<evidence type="ECO:0000313" key="2">
    <source>
        <dbReference type="EMBL" id="MBK9981930.1"/>
    </source>
</evidence>
<dbReference type="AlphaFoldDB" id="A0A9D7SRG7"/>
<accession>A0A9D7SRG7</accession>
<reference evidence="2 3" key="1">
    <citation type="submission" date="2020-10" db="EMBL/GenBank/DDBJ databases">
        <title>Connecting structure to function with the recovery of over 1000 high-quality activated sludge metagenome-assembled genomes encoding full-length rRNA genes using long-read sequencing.</title>
        <authorList>
            <person name="Singleton C.M."/>
            <person name="Petriglieri F."/>
            <person name="Kristensen J.M."/>
            <person name="Kirkegaard R.H."/>
            <person name="Michaelsen T.Y."/>
            <person name="Andersen M.H."/>
            <person name="Karst S.M."/>
            <person name="Dueholm M.S."/>
            <person name="Nielsen P.H."/>
            <person name="Albertsen M."/>
        </authorList>
    </citation>
    <scope>NUCLEOTIDE SEQUENCE [LARGE SCALE GENOMIC DNA]</scope>
    <source>
        <strain evidence="2">Ribe_18-Q3-R11-54_MAXAC.273</strain>
    </source>
</reference>
<protein>
    <submittedName>
        <fullName evidence="2">Uncharacterized protein</fullName>
    </submittedName>
</protein>
<feature type="signal peptide" evidence="1">
    <location>
        <begin position="1"/>
        <end position="24"/>
    </location>
</feature>
<evidence type="ECO:0000313" key="3">
    <source>
        <dbReference type="Proteomes" id="UP000808337"/>
    </source>
</evidence>
<sequence length="296" mass="33721">MKYTYSIFILLSLTSIQLSGQASTSIGITFGTTNYSITNARTCEASPSGTFTDDLSFFYDHFSQTDYQKYRAYYYNNSCLVSEEDFKNWRTHTDASLVIPIERYLVFSAKDTFSIIAYTQGTSTEKLYFPLALQKKNNKWYLLDLHKSEETMGLKMFLTYVNPPFIEAFLENGDAMKEKYMSIIFTAKGNLNGDQLMNYYEDRFDPSSPRYAISKETFHSIGTYNQENIQIITDAITTLAGEYNIPESKKILLQNMAAEGNYSIALNKIAEWSGTSDVIEITDKFHSGINAAVNKN</sequence>
<organism evidence="2 3">
    <name type="scientific">Candidatus Opimibacter skivensis</name>
    <dbReference type="NCBI Taxonomy" id="2982028"/>
    <lineage>
        <taxon>Bacteria</taxon>
        <taxon>Pseudomonadati</taxon>
        <taxon>Bacteroidota</taxon>
        <taxon>Saprospiria</taxon>
        <taxon>Saprospirales</taxon>
        <taxon>Saprospiraceae</taxon>
        <taxon>Candidatus Opimibacter</taxon>
    </lineage>
</organism>
<dbReference type="EMBL" id="JADKGY010000001">
    <property type="protein sequence ID" value="MBK9981930.1"/>
    <property type="molecule type" value="Genomic_DNA"/>
</dbReference>
<dbReference type="Proteomes" id="UP000808337">
    <property type="component" value="Unassembled WGS sequence"/>
</dbReference>
<evidence type="ECO:0000256" key="1">
    <source>
        <dbReference type="SAM" id="SignalP"/>
    </source>
</evidence>
<keyword evidence="1" id="KW-0732">Signal</keyword>
<name>A0A9D7SRG7_9BACT</name>
<proteinExistence type="predicted"/>